<evidence type="ECO:0000256" key="10">
    <source>
        <dbReference type="PIRSR" id="PIRSR601885-1"/>
    </source>
</evidence>
<feature type="binding site" evidence="11">
    <location>
        <position position="80"/>
    </location>
    <ligand>
        <name>Ca(2+)</name>
        <dbReference type="ChEBI" id="CHEBI:29108"/>
        <label>1</label>
    </ligand>
</feature>
<keyword evidence="5 10" id="KW-0479">Metal-binding</keyword>
<evidence type="ECO:0000259" key="16">
    <source>
        <dbReference type="PROSITE" id="PS51393"/>
    </source>
</evidence>
<comment type="caution">
    <text evidence="17">The sequence shown here is derived from an EMBL/GenBank/DDBJ whole genome shotgun (WGS) entry which is preliminary data.</text>
</comment>
<evidence type="ECO:0000259" key="15">
    <source>
        <dbReference type="PROSITE" id="PS50095"/>
    </source>
</evidence>
<organism evidence="17 18">
    <name type="scientific">Gambusia affinis</name>
    <name type="common">Western mosquitofish</name>
    <name type="synonym">Heterandria affinis</name>
    <dbReference type="NCBI Taxonomy" id="33528"/>
    <lineage>
        <taxon>Eukaryota</taxon>
        <taxon>Metazoa</taxon>
        <taxon>Chordata</taxon>
        <taxon>Craniata</taxon>
        <taxon>Vertebrata</taxon>
        <taxon>Euteleostomi</taxon>
        <taxon>Actinopterygii</taxon>
        <taxon>Neopterygii</taxon>
        <taxon>Teleostei</taxon>
        <taxon>Neoteleostei</taxon>
        <taxon>Acanthomorphata</taxon>
        <taxon>Ovalentaria</taxon>
        <taxon>Atherinomorphae</taxon>
        <taxon>Cyprinodontiformes</taxon>
        <taxon>Poeciliidae</taxon>
        <taxon>Poeciliinae</taxon>
        <taxon>Gambusia</taxon>
    </lineage>
</organism>
<keyword evidence="11" id="KW-0106">Calcium</keyword>
<evidence type="ECO:0000256" key="11">
    <source>
        <dbReference type="PIRSR" id="PIRSR601885-2"/>
    </source>
</evidence>
<dbReference type="EMBL" id="NHOQ01001433">
    <property type="protein sequence ID" value="PWA24440.1"/>
    <property type="molecule type" value="Genomic_DNA"/>
</dbReference>
<evidence type="ECO:0000256" key="6">
    <source>
        <dbReference type="ARBA" id="ARBA00022964"/>
    </source>
</evidence>
<keyword evidence="4" id="KW-0963">Cytoplasm</keyword>
<protein>
    <recommendedName>
        <fullName evidence="19">Lipoxygenase domain-containing protein</fullName>
    </recommendedName>
</protein>
<evidence type="ECO:0000256" key="9">
    <source>
        <dbReference type="ARBA" id="ARBA00023098"/>
    </source>
</evidence>
<dbReference type="PROSITE" id="PS51393">
    <property type="entry name" value="LIPOXYGENASE_3"/>
    <property type="match status" value="1"/>
</dbReference>
<evidence type="ECO:0000256" key="13">
    <source>
        <dbReference type="PROSITE-ProRule" id="PRU00152"/>
    </source>
</evidence>
<keyword evidence="7 14" id="KW-0560">Oxidoreductase</keyword>
<dbReference type="GO" id="GO:0005506">
    <property type="term" value="F:iron ion binding"/>
    <property type="evidence" value="ECO:0007669"/>
    <property type="project" value="InterPro"/>
</dbReference>
<dbReference type="InterPro" id="IPR000907">
    <property type="entry name" value="LipOase"/>
</dbReference>
<dbReference type="Gene3D" id="2.60.60.20">
    <property type="entry name" value="PLAT/LH2 domain"/>
    <property type="match status" value="1"/>
</dbReference>
<dbReference type="InterPro" id="IPR020833">
    <property type="entry name" value="LipOase_Fe_BS"/>
</dbReference>
<keyword evidence="9" id="KW-0443">Lipid metabolism</keyword>
<keyword evidence="18" id="KW-1185">Reference proteome</keyword>
<evidence type="ECO:0000256" key="5">
    <source>
        <dbReference type="ARBA" id="ARBA00022723"/>
    </source>
</evidence>
<gene>
    <name evidence="17" type="ORF">CCH79_00011855</name>
</gene>
<dbReference type="PROSITE" id="PS50095">
    <property type="entry name" value="PLAT"/>
    <property type="match status" value="1"/>
</dbReference>
<evidence type="ECO:0000256" key="2">
    <source>
        <dbReference type="ARBA" id="ARBA00005189"/>
    </source>
</evidence>
<feature type="binding site" evidence="11">
    <location>
        <position position="153"/>
    </location>
    <ligand>
        <name>Ca(2+)</name>
        <dbReference type="ChEBI" id="CHEBI:29108"/>
        <label>1</label>
    </ligand>
</feature>
<dbReference type="InterPro" id="IPR036392">
    <property type="entry name" value="PLAT/LH2_dom_sf"/>
</dbReference>
<comment type="caution">
    <text evidence="13">Lacks conserved residue(s) required for the propagation of feature annotation.</text>
</comment>
<dbReference type="STRING" id="33528.ENSGAFP00000013145"/>
<dbReference type="Gene3D" id="3.10.450.60">
    <property type="match status" value="1"/>
</dbReference>
<feature type="binding site" evidence="10">
    <location>
        <position position="447"/>
    </location>
    <ligand>
        <name>Fe cation</name>
        <dbReference type="ChEBI" id="CHEBI:24875"/>
        <note>catalytic</note>
    </ligand>
</feature>
<comment type="similarity">
    <text evidence="3 14">Belongs to the lipoxygenase family.</text>
</comment>
<name>A0A315VN06_GAMAF</name>
<dbReference type="InterPro" id="IPR001885">
    <property type="entry name" value="LipOase_mml"/>
</dbReference>
<feature type="binding site" evidence="10">
    <location>
        <position position="752"/>
    </location>
    <ligand>
        <name>Fe cation</name>
        <dbReference type="ChEBI" id="CHEBI:24875"/>
        <note>catalytic</note>
    </ligand>
</feature>
<dbReference type="GO" id="GO:0034440">
    <property type="term" value="P:lipid oxidation"/>
    <property type="evidence" value="ECO:0007669"/>
    <property type="project" value="InterPro"/>
</dbReference>
<dbReference type="Gene3D" id="1.20.245.10">
    <property type="entry name" value="Lipoxygenase-1, Domain 5"/>
    <property type="match status" value="1"/>
</dbReference>
<dbReference type="SUPFAM" id="SSF49723">
    <property type="entry name" value="Lipase/lipooxygenase domain (PLAT/LH2 domain)"/>
    <property type="match status" value="1"/>
</dbReference>
<evidence type="ECO:0000256" key="14">
    <source>
        <dbReference type="RuleBase" id="RU003974"/>
    </source>
</evidence>
<comment type="cofactor">
    <cofactor evidence="10">
        <name>Fe cation</name>
        <dbReference type="ChEBI" id="CHEBI:24875"/>
    </cofactor>
    <text evidence="10">Binds 1 Fe cation per subunit.</text>
</comment>
<dbReference type="InterPro" id="IPR036226">
    <property type="entry name" value="LipOase_C_sf"/>
</dbReference>
<dbReference type="PRINTS" id="PR00467">
    <property type="entry name" value="MAMLPOXGNASE"/>
</dbReference>
<dbReference type="GO" id="GO:0005737">
    <property type="term" value="C:cytoplasm"/>
    <property type="evidence" value="ECO:0007669"/>
    <property type="project" value="UniProtKB-SubCell"/>
</dbReference>
<dbReference type="InterPro" id="IPR013819">
    <property type="entry name" value="LipOase_C"/>
</dbReference>
<evidence type="ECO:0000313" key="18">
    <source>
        <dbReference type="Proteomes" id="UP000250572"/>
    </source>
</evidence>
<dbReference type="SUPFAM" id="SSF48484">
    <property type="entry name" value="Lipoxigenase"/>
    <property type="match status" value="1"/>
</dbReference>
<keyword evidence="6 14" id="KW-0223">Dioxygenase</keyword>
<evidence type="ECO:0000256" key="4">
    <source>
        <dbReference type="ARBA" id="ARBA00022490"/>
    </source>
</evidence>
<dbReference type="AlphaFoldDB" id="A0A315VN06"/>
<accession>A0A315VN06</accession>
<comment type="pathway">
    <text evidence="2">Lipid metabolism.</text>
</comment>
<dbReference type="PANTHER" id="PTHR11771">
    <property type="entry name" value="LIPOXYGENASE"/>
    <property type="match status" value="1"/>
</dbReference>
<reference evidence="17 18" key="1">
    <citation type="journal article" date="2018" name="G3 (Bethesda)">
        <title>A High-Quality Reference Genome for the Invasive Mosquitofish Gambusia affinis Using a Chicago Library.</title>
        <authorList>
            <person name="Hoffberg S.L."/>
            <person name="Troendle N.J."/>
            <person name="Glenn T.C."/>
            <person name="Mahmud O."/>
            <person name="Louha S."/>
            <person name="Chalopin D."/>
            <person name="Bennetzen J.L."/>
            <person name="Mauricio R."/>
        </authorList>
    </citation>
    <scope>NUCLEOTIDE SEQUENCE [LARGE SCALE GENOMIC DNA]</scope>
    <source>
        <strain evidence="17">NE01/NJP1002.9</strain>
        <tissue evidence="17">Muscle</tissue>
    </source>
</reference>
<evidence type="ECO:0008006" key="19">
    <source>
        <dbReference type="Google" id="ProtNLM"/>
    </source>
</evidence>
<evidence type="ECO:0000313" key="17">
    <source>
        <dbReference type="EMBL" id="PWA24440.1"/>
    </source>
</evidence>
<evidence type="ECO:0000256" key="8">
    <source>
        <dbReference type="ARBA" id="ARBA00023004"/>
    </source>
</evidence>
<feature type="domain" description="Lipoxygenase" evidence="16">
    <location>
        <begin position="201"/>
        <end position="752"/>
    </location>
</feature>
<dbReference type="GO" id="GO:0016702">
    <property type="term" value="F:oxidoreductase activity, acting on single donors with incorporation of molecular oxygen, incorporation of two atoms of oxygen"/>
    <property type="evidence" value="ECO:0007669"/>
    <property type="project" value="InterPro"/>
</dbReference>
<feature type="domain" description="PLAT" evidence="15">
    <location>
        <begin position="65"/>
        <end position="200"/>
    </location>
</feature>
<dbReference type="InterPro" id="IPR001024">
    <property type="entry name" value="PLAT/LH2_dom"/>
</dbReference>
<feature type="binding site" evidence="10">
    <location>
        <position position="442"/>
    </location>
    <ligand>
        <name>Fe cation</name>
        <dbReference type="ChEBI" id="CHEBI:24875"/>
        <note>catalytic</note>
    </ligand>
</feature>
<evidence type="ECO:0000256" key="12">
    <source>
        <dbReference type="PIRSR" id="PIRSR601885-3"/>
    </source>
</evidence>
<sequence>MNIGSPSNSSKQPYMTLKVMCRRQCGRSLKTAERTCSTCIRCQTPLQQTQKRGEELLNCRMGFCQEFEVTVHTSPGPTCGTYNRLRLSLIGSQGETPPVTVNDDHHLLPGSVSFISNRSDGTCLVLVRPSGPLGRVVLVRLQLEVQTGFPNLDWHCNRVELRQRAKVQEPRPDGSETQVFLCDKWLRTADGDVELRSGKLCLLAEETEERVKQHRLSQLQRQRQLIRWGVFIEGTPQCLDLKSLSDLGPNLSYTHISPSIDLHYLKGFAGRAEPWTSFSELETAFALSGHQNNIAKFVKAHWMEEWYFGYQSLNGCNPLLLRQTHLIPPNLAVTSDMLRPFLPADSSLEEELQRGNIYLLDYKLLDGLEGNRINGKQTYLSAPLCLLHLNELGQVVPIAIQLQQTPGPQNPVFLPSDPSCDWLLAKIWVHSADFQGHQLVSHYMRTHMMAELCCIATLRQLPEHHPLHQLLMPHIRTSLQINMQARASLLAANGPFDQAVGSGLKTIPDILRRASATIHYRSLCVPDDLLDRGVDKLPHSFYAQDAQRIWDVLYRFVLGWVQLYYGGDKDVQNDSELQNWIADINTHGFSQNAGFPPCFQTEAEVSKFVTMVIFSCSALHAAVNFSQSVLRFVSLQLDFALWLPNCPAAMMRPPPQAKGAVTEQDILSFLPDINSANRVLMTLAMLSQPGVDFVPLCHYREAVFRVDAHRRLLEEVQAELQVITDDIIERNRHLELPYAYLCPSGIENSVAI</sequence>
<proteinExistence type="inferred from homology"/>
<keyword evidence="8 10" id="KW-0408">Iron</keyword>
<dbReference type="PROSITE" id="PS00711">
    <property type="entry name" value="LIPOXYGENASE_1"/>
    <property type="match status" value="1"/>
</dbReference>
<evidence type="ECO:0000256" key="1">
    <source>
        <dbReference type="ARBA" id="ARBA00004496"/>
    </source>
</evidence>
<dbReference type="PRINTS" id="PR00087">
    <property type="entry name" value="LIPOXYGENASE"/>
</dbReference>
<feature type="site" description="Essential for stabilizing binding to COTL1" evidence="12">
    <location>
        <position position="185"/>
    </location>
</feature>
<feature type="binding site" evidence="10">
    <location>
        <position position="620"/>
    </location>
    <ligand>
        <name>Fe cation</name>
        <dbReference type="ChEBI" id="CHEBI:24875"/>
        <note>catalytic</note>
    </ligand>
</feature>
<evidence type="ECO:0000256" key="7">
    <source>
        <dbReference type="ARBA" id="ARBA00023002"/>
    </source>
</evidence>
<comment type="subcellular location">
    <subcellularLocation>
        <location evidence="1">Cytoplasm</location>
    </subcellularLocation>
</comment>
<dbReference type="Pfam" id="PF00305">
    <property type="entry name" value="Lipoxygenase"/>
    <property type="match status" value="1"/>
</dbReference>
<evidence type="ECO:0000256" key="3">
    <source>
        <dbReference type="ARBA" id="ARBA00009419"/>
    </source>
</evidence>
<dbReference type="Proteomes" id="UP000250572">
    <property type="component" value="Unassembled WGS sequence"/>
</dbReference>